<dbReference type="Proteomes" id="UP000448943">
    <property type="component" value="Unassembled WGS sequence"/>
</dbReference>
<dbReference type="EMBL" id="SIJB01000004">
    <property type="protein sequence ID" value="NBI27523.1"/>
    <property type="molecule type" value="Genomic_DNA"/>
</dbReference>
<evidence type="ECO:0000313" key="2">
    <source>
        <dbReference type="Proteomes" id="UP000448943"/>
    </source>
</evidence>
<name>A0A6N9PYM5_9BACL</name>
<dbReference type="OrthoDB" id="2692055at2"/>
<comment type="caution">
    <text evidence="1">The sequence shown here is derived from an EMBL/GenBank/DDBJ whole genome shotgun (WGS) entry which is preliminary data.</text>
</comment>
<dbReference type="AlphaFoldDB" id="A0A6N9PYM5"/>
<accession>A0A6N9PYM5</accession>
<protein>
    <submittedName>
        <fullName evidence="1">Uncharacterized protein</fullName>
    </submittedName>
</protein>
<proteinExistence type="predicted"/>
<organism evidence="1 2">
    <name type="scientific">Chengkuizengella marina</name>
    <dbReference type="NCBI Taxonomy" id="2507566"/>
    <lineage>
        <taxon>Bacteria</taxon>
        <taxon>Bacillati</taxon>
        <taxon>Bacillota</taxon>
        <taxon>Bacilli</taxon>
        <taxon>Bacillales</taxon>
        <taxon>Paenibacillaceae</taxon>
        <taxon>Chengkuizengella</taxon>
    </lineage>
</organism>
<gene>
    <name evidence="1" type="ORF">ERL59_00890</name>
</gene>
<evidence type="ECO:0000313" key="1">
    <source>
        <dbReference type="EMBL" id="NBI27523.1"/>
    </source>
</evidence>
<reference evidence="1 2" key="1">
    <citation type="submission" date="2019-01" db="EMBL/GenBank/DDBJ databases">
        <title>Chengkuizengella sp. nov., isolated from deep-sea sediment of East Pacific Ocean.</title>
        <authorList>
            <person name="Yang J."/>
            <person name="Lai Q."/>
            <person name="Shao Z."/>
        </authorList>
    </citation>
    <scope>NUCLEOTIDE SEQUENCE [LARGE SCALE GENOMIC DNA]</scope>
    <source>
        <strain evidence="1 2">YPA3-1-1</strain>
    </source>
</reference>
<sequence length="169" mass="19150">MKNNIVYFKDNFFSSGLTDIYAENKEKVGELDLKSSFSTSIEVCDEKGFTVIKGGFRFFSNKWVISDSIGHELGIVRAKISFFSKKYVYETRSNEYHIYSPSFSRQYEITDEAQKLVAQFNKMNGFFESSAYKLTNNSTKLSTPELVAIVMGVNAITKRHNSSTASSTT</sequence>
<dbReference type="InterPro" id="IPR007612">
    <property type="entry name" value="LOR"/>
</dbReference>
<dbReference type="RefSeq" id="WP_160643561.1">
    <property type="nucleotide sequence ID" value="NZ_SIJB01000004.1"/>
</dbReference>
<dbReference type="Pfam" id="PF04525">
    <property type="entry name" value="LOR"/>
    <property type="match status" value="1"/>
</dbReference>
<keyword evidence="2" id="KW-1185">Reference proteome</keyword>